<keyword evidence="3" id="KW-1185">Reference proteome</keyword>
<reference evidence="2" key="1">
    <citation type="submission" date="2022-06" db="EMBL/GenBank/DDBJ databases">
        <title>Genome Sequence of Candolleomyces eurysporus.</title>
        <authorList>
            <person name="Buettner E."/>
        </authorList>
    </citation>
    <scope>NUCLEOTIDE SEQUENCE</scope>
    <source>
        <strain evidence="2">VTCC 930004</strain>
    </source>
</reference>
<protein>
    <submittedName>
        <fullName evidence="2">Uncharacterized protein</fullName>
    </submittedName>
</protein>
<feature type="non-terminal residue" evidence="2">
    <location>
        <position position="325"/>
    </location>
</feature>
<proteinExistence type="predicted"/>
<dbReference type="AlphaFoldDB" id="A0A9W8J4Y4"/>
<evidence type="ECO:0000313" key="2">
    <source>
        <dbReference type="EMBL" id="KAJ2928262.1"/>
    </source>
</evidence>
<dbReference type="Proteomes" id="UP001140091">
    <property type="component" value="Unassembled WGS sequence"/>
</dbReference>
<evidence type="ECO:0000313" key="3">
    <source>
        <dbReference type="Proteomes" id="UP001140091"/>
    </source>
</evidence>
<comment type="caution">
    <text evidence="2">The sequence shown here is derived from an EMBL/GenBank/DDBJ whole genome shotgun (WGS) entry which is preliminary data.</text>
</comment>
<dbReference type="EMBL" id="JANBPK010000933">
    <property type="protein sequence ID" value="KAJ2928262.1"/>
    <property type="molecule type" value="Genomic_DNA"/>
</dbReference>
<organism evidence="2 3">
    <name type="scientific">Candolleomyces eurysporus</name>
    <dbReference type="NCBI Taxonomy" id="2828524"/>
    <lineage>
        <taxon>Eukaryota</taxon>
        <taxon>Fungi</taxon>
        <taxon>Dikarya</taxon>
        <taxon>Basidiomycota</taxon>
        <taxon>Agaricomycotina</taxon>
        <taxon>Agaricomycetes</taxon>
        <taxon>Agaricomycetidae</taxon>
        <taxon>Agaricales</taxon>
        <taxon>Agaricineae</taxon>
        <taxon>Psathyrellaceae</taxon>
        <taxon>Candolleomyces</taxon>
    </lineage>
</organism>
<feature type="region of interest" description="Disordered" evidence="1">
    <location>
        <begin position="263"/>
        <end position="292"/>
    </location>
</feature>
<accession>A0A9W8J4Y4</accession>
<dbReference type="Pfam" id="PF14223">
    <property type="entry name" value="Retrotran_gag_2"/>
    <property type="match status" value="1"/>
</dbReference>
<feature type="compositionally biased region" description="Polar residues" evidence="1">
    <location>
        <begin position="181"/>
        <end position="194"/>
    </location>
</feature>
<name>A0A9W8J4Y4_9AGAR</name>
<evidence type="ECO:0000256" key="1">
    <source>
        <dbReference type="SAM" id="MobiDB-lite"/>
    </source>
</evidence>
<gene>
    <name evidence="2" type="ORF">H1R20_g8835</name>
</gene>
<dbReference type="OrthoDB" id="3032860at2759"/>
<sequence>MWQIVDGKITKPSNSEKVEAWTEKSDAAKGLILLKICEDLREAHMKLDAPKIWANLKTKYGATSDSQVFSWFCEWYKFAIPGSQSLQKEFAHWDLLVSKMKAASIKILEKILAMQLVAGMPPAYSNIVPLMVADINQKELTVEKVKSYMLTEWERKQKPGKKALANHISTVQRKGNAPLFHQQQKASQPTASSSKQRTDQPQQQQQQKKEKCQRASRSKKGKGKGKAKAKAADTGSDSESDIPNADNLFASLSLADCIQPAPISVADESSPEKAPTPPLQHKPYSRMTATKKPARKIKEPFSSHFHVNNEEYDPVRLQAHYGENH</sequence>
<feature type="region of interest" description="Disordered" evidence="1">
    <location>
        <begin position="180"/>
        <end position="242"/>
    </location>
</feature>
<feature type="compositionally biased region" description="Basic residues" evidence="1">
    <location>
        <begin position="214"/>
        <end position="229"/>
    </location>
</feature>